<feature type="region of interest" description="Disordered" evidence="2">
    <location>
        <begin position="1"/>
        <end position="163"/>
    </location>
</feature>
<feature type="compositionally biased region" description="Polar residues" evidence="2">
    <location>
        <begin position="58"/>
        <end position="68"/>
    </location>
</feature>
<evidence type="ECO:0000313" key="3">
    <source>
        <dbReference type="EMBL" id="MBC6445790.1"/>
    </source>
</evidence>
<protein>
    <submittedName>
        <fullName evidence="3">Asp23/Gls24 family envelope stress response protein</fullName>
    </submittedName>
</protein>
<proteinExistence type="inferred from homology"/>
<feature type="compositionally biased region" description="Acidic residues" evidence="2">
    <location>
        <begin position="69"/>
        <end position="148"/>
    </location>
</feature>
<dbReference type="EMBL" id="JABVED010000001">
    <property type="protein sequence ID" value="MBC6445790.1"/>
    <property type="molecule type" value="Genomic_DNA"/>
</dbReference>
<feature type="compositionally biased region" description="Low complexity" evidence="2">
    <location>
        <begin position="38"/>
        <end position="49"/>
    </location>
</feature>
<reference evidence="3 4" key="1">
    <citation type="submission" date="2020-06" db="EMBL/GenBank/DDBJ databases">
        <title>Actinokineospora xiongansis sp. nov., isolated from soil of Baiyangdian.</title>
        <authorList>
            <person name="Zhang X."/>
        </authorList>
    </citation>
    <scope>NUCLEOTIDE SEQUENCE [LARGE SCALE GENOMIC DNA]</scope>
    <source>
        <strain evidence="3 4">HBU206404</strain>
    </source>
</reference>
<dbReference type="InterPro" id="IPR005531">
    <property type="entry name" value="Asp23"/>
</dbReference>
<feature type="compositionally biased region" description="Basic and acidic residues" evidence="2">
    <location>
        <begin position="12"/>
        <end position="21"/>
    </location>
</feature>
<comment type="caution">
    <text evidence="3">The sequence shown here is derived from an EMBL/GenBank/DDBJ whole genome shotgun (WGS) entry which is preliminary data.</text>
</comment>
<dbReference type="PANTHER" id="PTHR34297">
    <property type="entry name" value="HYPOTHETICAL CYTOSOLIC PROTEIN-RELATED"/>
    <property type="match status" value="1"/>
</dbReference>
<evidence type="ECO:0000313" key="4">
    <source>
        <dbReference type="Proteomes" id="UP000734823"/>
    </source>
</evidence>
<evidence type="ECO:0000256" key="1">
    <source>
        <dbReference type="ARBA" id="ARBA00005721"/>
    </source>
</evidence>
<dbReference type="PANTHER" id="PTHR34297:SF3">
    <property type="entry name" value="ALKALINE SHOCK PROTEIN 23"/>
    <property type="match status" value="1"/>
</dbReference>
<comment type="similarity">
    <text evidence="1">Belongs to the asp23 family.</text>
</comment>
<dbReference type="RefSeq" id="WP_187217849.1">
    <property type="nucleotide sequence ID" value="NZ_JABVED010000001.1"/>
</dbReference>
<organism evidence="3 4">
    <name type="scientific">Actinokineospora xionganensis</name>
    <dbReference type="NCBI Taxonomy" id="2684470"/>
    <lineage>
        <taxon>Bacteria</taxon>
        <taxon>Bacillati</taxon>
        <taxon>Actinomycetota</taxon>
        <taxon>Actinomycetes</taxon>
        <taxon>Pseudonocardiales</taxon>
        <taxon>Pseudonocardiaceae</taxon>
        <taxon>Actinokineospora</taxon>
    </lineage>
</organism>
<evidence type="ECO:0000256" key="2">
    <source>
        <dbReference type="SAM" id="MobiDB-lite"/>
    </source>
</evidence>
<name>A0ABR7KZC3_9PSEU</name>
<accession>A0ABR7KZC3</accession>
<keyword evidence="4" id="KW-1185">Reference proteome</keyword>
<sequence>MSDVINSIFGRPKYDAPRTGDHAGASTSGRSAIDPGYVAVTDETVDTTAIEGELTDSPVETDSAQTDVESADTEAAEGDEAVADTDADEDGQGVATDGDDDGDDDGDGDDDDRAADDDGDADLAEYDLADDDVAERDEVEPIAVESDDAPVAAATVAEEDHSDVVEPVTAEARPAAGARGSTTVGDGVVTKIVNLVARKAEGVHDLGDEGISVEVDGDVATIKVTLVVEFGHAVNPVAEQVRVNVVEAVEQFLGLDVAVVDVHVTDIHIPDAG</sequence>
<dbReference type="Proteomes" id="UP000734823">
    <property type="component" value="Unassembled WGS sequence"/>
</dbReference>
<gene>
    <name evidence="3" type="ORF">GPZ80_01225</name>
</gene>
<dbReference type="Pfam" id="PF03780">
    <property type="entry name" value="Asp23"/>
    <property type="match status" value="1"/>
</dbReference>